<keyword evidence="3" id="KW-1185">Reference proteome</keyword>
<evidence type="ECO:0000259" key="1">
    <source>
        <dbReference type="PROSITE" id="PS50022"/>
    </source>
</evidence>
<organism evidence="2 3">
    <name type="scientific">Chthoniobacter flavus Ellin428</name>
    <dbReference type="NCBI Taxonomy" id="497964"/>
    <lineage>
        <taxon>Bacteria</taxon>
        <taxon>Pseudomonadati</taxon>
        <taxon>Verrucomicrobiota</taxon>
        <taxon>Spartobacteria</taxon>
        <taxon>Chthoniobacterales</taxon>
        <taxon>Chthoniobacteraceae</taxon>
        <taxon>Chthoniobacter</taxon>
    </lineage>
</organism>
<gene>
    <name evidence="2" type="ORF">CfE428DRAFT_3527</name>
</gene>
<dbReference type="InterPro" id="IPR022655">
    <property type="entry name" value="DUF1553"/>
</dbReference>
<evidence type="ECO:0000313" key="2">
    <source>
        <dbReference type="EMBL" id="EDY18869.1"/>
    </source>
</evidence>
<dbReference type="PANTHER" id="PTHR35889">
    <property type="entry name" value="CYCLOINULO-OLIGOSACCHARIDE FRUCTANOTRANSFERASE-RELATED"/>
    <property type="match status" value="1"/>
</dbReference>
<dbReference type="AlphaFoldDB" id="B4D3N9"/>
<dbReference type="RefSeq" id="WP_006980852.1">
    <property type="nucleotide sequence ID" value="NZ_ABVL01000010.1"/>
</dbReference>
<dbReference type="PANTHER" id="PTHR35889:SF3">
    <property type="entry name" value="F-BOX DOMAIN-CONTAINING PROTEIN"/>
    <property type="match status" value="1"/>
</dbReference>
<evidence type="ECO:0000313" key="3">
    <source>
        <dbReference type="Proteomes" id="UP000005824"/>
    </source>
</evidence>
<reference evidence="2 3" key="1">
    <citation type="journal article" date="2011" name="J. Bacteriol.">
        <title>Genome sequence of Chthoniobacter flavus Ellin428, an aerobic heterotrophic soil bacterium.</title>
        <authorList>
            <person name="Kant R."/>
            <person name="van Passel M.W."/>
            <person name="Palva A."/>
            <person name="Lucas S."/>
            <person name="Lapidus A."/>
            <person name="Glavina Del Rio T."/>
            <person name="Dalin E."/>
            <person name="Tice H."/>
            <person name="Bruce D."/>
            <person name="Goodwin L."/>
            <person name="Pitluck S."/>
            <person name="Larimer F.W."/>
            <person name="Land M.L."/>
            <person name="Hauser L."/>
            <person name="Sangwan P."/>
            <person name="de Vos W.M."/>
            <person name="Janssen P.H."/>
            <person name="Smidt H."/>
        </authorList>
    </citation>
    <scope>NUCLEOTIDE SEQUENCE [LARGE SCALE GENOMIC DNA]</scope>
    <source>
        <strain evidence="2 3">Ellin428</strain>
    </source>
</reference>
<proteinExistence type="predicted"/>
<name>B4D3N9_9BACT</name>
<dbReference type="STRING" id="497964.CfE428DRAFT_3527"/>
<accession>B4D3N9</accession>
<dbReference type="Pfam" id="PF07587">
    <property type="entry name" value="PSD1"/>
    <property type="match status" value="1"/>
</dbReference>
<dbReference type="EMBL" id="ABVL01000010">
    <property type="protein sequence ID" value="EDY18869.1"/>
    <property type="molecule type" value="Genomic_DNA"/>
</dbReference>
<sequence length="436" mass="49194">MKKGGGWVQLEFAKPEKIQRITWSRDRANEKKVYDDRLPTDYRIEVSLDGQSWRTAASSVDRLPVEMRKRITAIPTLSNVPPDQLPEVTKLVAQRGRLEEQIHTLTAFPPVYAGKFEQPGPSYRLYRGDPMQPKEQVVPSGLAEFGGNLSLSADAPEQERRTAFANWIVDSKNPLTARVFVNRIWHYHFGTGIVDTPSDFGLNGGKPTHPELLDWLASEFMARGWSVKALQRLIVLSATYRQSSQPRTEAMKVDAGSRLLWRFPPQRLEAEELRDTILAVSGKLDLRMGGPGFDLFESNDNYVKVYTPRKEFGPAEFRRMVYQSKPRVQLDDVFGAFDCPDAGQITPRRTSSTTPLQALNLLNSTFAMQQAGYLDERLEKEGGGRVKEEVNRAFLLAFGRSPSVEESAAAAQLIQQHGLKVFCRALFNANEFINVF</sequence>
<dbReference type="eggNOG" id="COG2010">
    <property type="taxonomic scope" value="Bacteria"/>
</dbReference>
<dbReference type="InParanoid" id="B4D3N9"/>
<feature type="domain" description="F5/8 type C" evidence="1">
    <location>
        <begin position="1"/>
        <end position="55"/>
    </location>
</feature>
<dbReference type="Proteomes" id="UP000005824">
    <property type="component" value="Unassembled WGS sequence"/>
</dbReference>
<protein>
    <recommendedName>
        <fullName evidence="1">F5/8 type C domain-containing protein</fullName>
    </recommendedName>
</protein>
<dbReference type="PROSITE" id="PS50022">
    <property type="entry name" value="FA58C_3"/>
    <property type="match status" value="1"/>
</dbReference>
<dbReference type="InterPro" id="IPR000421">
    <property type="entry name" value="FA58C"/>
</dbReference>
<comment type="caution">
    <text evidence="2">The sequence shown here is derived from an EMBL/GenBank/DDBJ whole genome shotgun (WGS) entry which is preliminary data.</text>
</comment>
<dbReference type="Gene3D" id="2.60.120.260">
    <property type="entry name" value="Galactose-binding domain-like"/>
    <property type="match status" value="1"/>
</dbReference>